<name>A0A1M7PLN7_9BACT</name>
<dbReference type="STRING" id="388280.SAMN04488057_109117"/>
<proteinExistence type="predicted"/>
<evidence type="ECO:0000313" key="2">
    <source>
        <dbReference type="Proteomes" id="UP000184513"/>
    </source>
</evidence>
<dbReference type="RefSeq" id="WP_073095426.1">
    <property type="nucleotide sequence ID" value="NZ_FRCY01000009.1"/>
</dbReference>
<evidence type="ECO:0000313" key="1">
    <source>
        <dbReference type="EMBL" id="SHN17965.1"/>
    </source>
</evidence>
<sequence length="405" mass="46385">MNDYKAIEAHCRVNSAISAKVLDEFLLYYAAQKNKLDREADLRLGTYRHITQTVDKSWYNLLKSQYIIHKVLKDGGLIHKYLSHVAVKNLEDEQRAWLGEQAAIPWRFSFSRVLDSPQAGFYNMEDVFTEEKYLLYSPGMADISKDGDIELWFNLIAFNGSCWQTYGPLAGYRSFSADDIFFYATEVNSSISDEEELMQDVDKNPVPYMMLFGRSNYPLTIHEGQVLELVLSELDDIILNEADLENEFEVDRIDMVYRIKLPGMENKPHFAAAYYDQEAKFLQVTAMTETGYMGLVKAFKKLGVSVGVPADIYVRPSMLTAAQEILKKEIELMPYELLFEEDLDQEDPDVEMKKLNELMALALPYINAGKEPDLEALADEVGLDLEGNREVITALFDDIKQKRKG</sequence>
<dbReference type="EMBL" id="FRCY01000009">
    <property type="protein sequence ID" value="SHN17965.1"/>
    <property type="molecule type" value="Genomic_DNA"/>
</dbReference>
<dbReference type="AlphaFoldDB" id="A0A1M7PLN7"/>
<reference evidence="1 2" key="1">
    <citation type="submission" date="2016-11" db="EMBL/GenBank/DDBJ databases">
        <authorList>
            <person name="Jaros S."/>
            <person name="Januszkiewicz K."/>
            <person name="Wedrychowicz H."/>
        </authorList>
    </citation>
    <scope>NUCLEOTIDE SEQUENCE [LARGE SCALE GENOMIC DNA]</scope>
    <source>
        <strain evidence="1 2">CGMCC 1.6102</strain>
    </source>
</reference>
<dbReference type="Proteomes" id="UP000184513">
    <property type="component" value="Unassembled WGS sequence"/>
</dbReference>
<dbReference type="OrthoDB" id="627514at2"/>
<organism evidence="1 2">
    <name type="scientific">Cyclobacterium lianum</name>
    <dbReference type="NCBI Taxonomy" id="388280"/>
    <lineage>
        <taxon>Bacteria</taxon>
        <taxon>Pseudomonadati</taxon>
        <taxon>Bacteroidota</taxon>
        <taxon>Cytophagia</taxon>
        <taxon>Cytophagales</taxon>
        <taxon>Cyclobacteriaceae</taxon>
        <taxon>Cyclobacterium</taxon>
    </lineage>
</organism>
<accession>A0A1M7PLN7</accession>
<protein>
    <submittedName>
        <fullName evidence="1">Uncharacterized protein</fullName>
    </submittedName>
</protein>
<gene>
    <name evidence="1" type="ORF">SAMN04488057_109117</name>
</gene>
<keyword evidence="2" id="KW-1185">Reference proteome</keyword>